<evidence type="ECO:0000256" key="1">
    <source>
        <dbReference type="SAM" id="MobiDB-lite"/>
    </source>
</evidence>
<keyword evidence="3" id="KW-1185">Reference proteome</keyword>
<proteinExistence type="predicted"/>
<dbReference type="EMBL" id="JBBPBN010000010">
    <property type="protein sequence ID" value="KAK9030229.1"/>
    <property type="molecule type" value="Genomic_DNA"/>
</dbReference>
<evidence type="ECO:0000313" key="3">
    <source>
        <dbReference type="Proteomes" id="UP001396334"/>
    </source>
</evidence>
<feature type="region of interest" description="Disordered" evidence="1">
    <location>
        <begin position="40"/>
        <end position="125"/>
    </location>
</feature>
<evidence type="ECO:0000313" key="2">
    <source>
        <dbReference type="EMBL" id="KAK9030229.1"/>
    </source>
</evidence>
<protein>
    <submittedName>
        <fullName evidence="2">Uncharacterized protein</fullName>
    </submittedName>
</protein>
<comment type="caution">
    <text evidence="2">The sequence shown here is derived from an EMBL/GenBank/DDBJ whole genome shotgun (WGS) entry which is preliminary data.</text>
</comment>
<sequence>MPVPDKGKSNVDIPSRSRSITVLHGLCEDGNTLVHPHVTGLLDHQASDDSANELDPSSTRDGVQEQDEITSAPNVSATHESQLSESGQVESSCAVGGADQDDAMPSGCLAPDHSEVVDQPEVIEQ</sequence>
<name>A0ABR2SZ19_9ROSI</name>
<organism evidence="2 3">
    <name type="scientific">Hibiscus sabdariffa</name>
    <name type="common">roselle</name>
    <dbReference type="NCBI Taxonomy" id="183260"/>
    <lineage>
        <taxon>Eukaryota</taxon>
        <taxon>Viridiplantae</taxon>
        <taxon>Streptophyta</taxon>
        <taxon>Embryophyta</taxon>
        <taxon>Tracheophyta</taxon>
        <taxon>Spermatophyta</taxon>
        <taxon>Magnoliopsida</taxon>
        <taxon>eudicotyledons</taxon>
        <taxon>Gunneridae</taxon>
        <taxon>Pentapetalae</taxon>
        <taxon>rosids</taxon>
        <taxon>malvids</taxon>
        <taxon>Malvales</taxon>
        <taxon>Malvaceae</taxon>
        <taxon>Malvoideae</taxon>
        <taxon>Hibiscus</taxon>
    </lineage>
</organism>
<dbReference type="Proteomes" id="UP001396334">
    <property type="component" value="Unassembled WGS sequence"/>
</dbReference>
<feature type="compositionally biased region" description="Polar residues" evidence="1">
    <location>
        <begin position="69"/>
        <end position="91"/>
    </location>
</feature>
<reference evidence="2 3" key="1">
    <citation type="journal article" date="2024" name="G3 (Bethesda)">
        <title>Genome assembly of Hibiscus sabdariffa L. provides insights into metabolisms of medicinal natural products.</title>
        <authorList>
            <person name="Kim T."/>
        </authorList>
    </citation>
    <scope>NUCLEOTIDE SEQUENCE [LARGE SCALE GENOMIC DNA]</scope>
    <source>
        <strain evidence="2">TK-2024</strain>
        <tissue evidence="2">Old leaves</tissue>
    </source>
</reference>
<accession>A0ABR2SZ19</accession>
<gene>
    <name evidence="2" type="ORF">V6N11_031659</name>
</gene>